<comment type="caution">
    <text evidence="1">The sequence shown here is derived from an EMBL/GenBank/DDBJ whole genome shotgun (WGS) entry which is preliminary data.</text>
</comment>
<keyword evidence="2" id="KW-1185">Reference proteome</keyword>
<accession>A0A2W7RPD8</accession>
<protein>
    <recommendedName>
        <fullName evidence="3">TlpA family protein disulfide reductase</fullName>
    </recommendedName>
</protein>
<gene>
    <name evidence="1" type="ORF">LX80_01671</name>
</gene>
<reference evidence="1 2" key="1">
    <citation type="submission" date="2018-06" db="EMBL/GenBank/DDBJ databases">
        <title>Genomic Encyclopedia of Archaeal and Bacterial Type Strains, Phase II (KMG-II): from individual species to whole genera.</title>
        <authorList>
            <person name="Goeker M."/>
        </authorList>
    </citation>
    <scope>NUCLEOTIDE SEQUENCE [LARGE SCALE GENOMIC DNA]</scope>
    <source>
        <strain evidence="1 2">DSM 23241</strain>
    </source>
</reference>
<dbReference type="AlphaFoldDB" id="A0A2W7RPD8"/>
<name>A0A2W7RPD8_9BACT</name>
<proteinExistence type="predicted"/>
<dbReference type="EMBL" id="QKZV01000005">
    <property type="protein sequence ID" value="PZX62191.1"/>
    <property type="molecule type" value="Genomic_DNA"/>
</dbReference>
<sequence length="59" mass="6758">HLIANKNLIDNLQEKIYGKNSFEIPRYIIVNENGQILNLKAERPSSGGKLIAELNNYFK</sequence>
<evidence type="ECO:0008006" key="3">
    <source>
        <dbReference type="Google" id="ProtNLM"/>
    </source>
</evidence>
<evidence type="ECO:0000313" key="2">
    <source>
        <dbReference type="Proteomes" id="UP000249720"/>
    </source>
</evidence>
<dbReference type="Proteomes" id="UP000249720">
    <property type="component" value="Unassembled WGS sequence"/>
</dbReference>
<evidence type="ECO:0000313" key="1">
    <source>
        <dbReference type="EMBL" id="PZX62191.1"/>
    </source>
</evidence>
<feature type="non-terminal residue" evidence="1">
    <location>
        <position position="1"/>
    </location>
</feature>
<organism evidence="1 2">
    <name type="scientific">Hydrotalea sandarakina</name>
    <dbReference type="NCBI Taxonomy" id="1004304"/>
    <lineage>
        <taxon>Bacteria</taxon>
        <taxon>Pseudomonadati</taxon>
        <taxon>Bacteroidota</taxon>
        <taxon>Chitinophagia</taxon>
        <taxon>Chitinophagales</taxon>
        <taxon>Chitinophagaceae</taxon>
        <taxon>Hydrotalea</taxon>
    </lineage>
</organism>
<dbReference type="RefSeq" id="WP_170120415.1">
    <property type="nucleotide sequence ID" value="NZ_QKZV01000005.1"/>
</dbReference>